<dbReference type="GO" id="GO:0005634">
    <property type="term" value="C:nucleus"/>
    <property type="evidence" value="ECO:0007669"/>
    <property type="project" value="UniProtKB-SubCell"/>
</dbReference>
<dbReference type="FunFam" id="3.30.730.10:FF:000001">
    <property type="entry name" value="Ethylene-responsive transcription factor 2"/>
    <property type="match status" value="1"/>
</dbReference>
<dbReference type="GO" id="GO:0003700">
    <property type="term" value="F:DNA-binding transcription factor activity"/>
    <property type="evidence" value="ECO:0007669"/>
    <property type="project" value="InterPro"/>
</dbReference>
<dbReference type="PANTHER" id="PTHR31190">
    <property type="entry name" value="DNA-BINDING DOMAIN"/>
    <property type="match status" value="1"/>
</dbReference>
<reference evidence="6" key="1">
    <citation type="submission" date="2015-06" db="UniProtKB">
        <authorList>
            <consortium name="EnsemblPlants"/>
        </authorList>
    </citation>
    <scope>IDENTIFICATION</scope>
</reference>
<organism evidence="6">
    <name type="scientific">Aegilops tauschii</name>
    <name type="common">Tausch's goatgrass</name>
    <name type="synonym">Aegilops squarrosa</name>
    <dbReference type="NCBI Taxonomy" id="37682"/>
    <lineage>
        <taxon>Eukaryota</taxon>
        <taxon>Viridiplantae</taxon>
        <taxon>Streptophyta</taxon>
        <taxon>Embryophyta</taxon>
        <taxon>Tracheophyta</taxon>
        <taxon>Spermatophyta</taxon>
        <taxon>Magnoliopsida</taxon>
        <taxon>Liliopsida</taxon>
        <taxon>Poales</taxon>
        <taxon>Poaceae</taxon>
        <taxon>BOP clade</taxon>
        <taxon>Pooideae</taxon>
        <taxon>Triticodae</taxon>
        <taxon>Triticeae</taxon>
        <taxon>Triticinae</taxon>
        <taxon>Aegilops</taxon>
    </lineage>
</organism>
<evidence type="ECO:0000256" key="3">
    <source>
        <dbReference type="ARBA" id="ARBA00023125"/>
    </source>
</evidence>
<name>M8BWW7_AEGTA</name>
<dbReference type="AlphaFoldDB" id="M8BWW7"/>
<dbReference type="GO" id="GO:0003677">
    <property type="term" value="F:DNA binding"/>
    <property type="evidence" value="ECO:0007669"/>
    <property type="project" value="UniProtKB-KW"/>
</dbReference>
<evidence type="ECO:0000256" key="5">
    <source>
        <dbReference type="ARBA" id="ARBA00023242"/>
    </source>
</evidence>
<dbReference type="PROSITE" id="PS51032">
    <property type="entry name" value="AP2_ERF"/>
    <property type="match status" value="1"/>
</dbReference>
<dbReference type="SMART" id="SM00380">
    <property type="entry name" value="AP2"/>
    <property type="match status" value="1"/>
</dbReference>
<dbReference type="InterPro" id="IPR044808">
    <property type="entry name" value="ERF_plant"/>
</dbReference>
<dbReference type="Pfam" id="PF00847">
    <property type="entry name" value="AP2"/>
    <property type="match status" value="1"/>
</dbReference>
<protein>
    <submittedName>
        <fullName evidence="6">Ethylene-responsive transcription factor 1B</fullName>
    </submittedName>
</protein>
<dbReference type="InterPro" id="IPR036955">
    <property type="entry name" value="AP2/ERF_dom_sf"/>
</dbReference>
<keyword evidence="3" id="KW-0238">DNA-binding</keyword>
<evidence type="ECO:0000313" key="6">
    <source>
        <dbReference type="EnsemblPlants" id="EMT29515"/>
    </source>
</evidence>
<accession>M8BWW7</accession>
<evidence type="ECO:0000256" key="1">
    <source>
        <dbReference type="ARBA" id="ARBA00004123"/>
    </source>
</evidence>
<keyword evidence="2" id="KW-0805">Transcription regulation</keyword>
<evidence type="ECO:0000256" key="2">
    <source>
        <dbReference type="ARBA" id="ARBA00023015"/>
    </source>
</evidence>
<proteinExistence type="predicted"/>
<evidence type="ECO:0000256" key="4">
    <source>
        <dbReference type="ARBA" id="ARBA00023163"/>
    </source>
</evidence>
<keyword evidence="4" id="KW-0804">Transcription</keyword>
<dbReference type="PRINTS" id="PR00367">
    <property type="entry name" value="ETHRSPELEMNT"/>
</dbReference>
<comment type="subcellular location">
    <subcellularLocation>
        <location evidence="1">Nucleus</location>
    </subcellularLocation>
</comment>
<dbReference type="InterPro" id="IPR001471">
    <property type="entry name" value="AP2/ERF_dom"/>
</dbReference>
<dbReference type="PANTHER" id="PTHR31190:SF367">
    <property type="entry name" value="AP2_ERF DOMAIN-CONTAINING PROTEIN"/>
    <property type="match status" value="1"/>
</dbReference>
<dbReference type="OMA" id="GHARQNQ"/>
<dbReference type="Gene3D" id="3.30.730.10">
    <property type="entry name" value="AP2/ERF domain"/>
    <property type="match status" value="1"/>
</dbReference>
<dbReference type="SUPFAM" id="SSF54171">
    <property type="entry name" value="DNA-binding domain"/>
    <property type="match status" value="1"/>
</dbReference>
<dbReference type="GO" id="GO:0009873">
    <property type="term" value="P:ethylene-activated signaling pathway"/>
    <property type="evidence" value="ECO:0007669"/>
    <property type="project" value="InterPro"/>
</dbReference>
<dbReference type="EnsemblPlants" id="EMT29515">
    <property type="protein sequence ID" value="EMT29515"/>
    <property type="gene ID" value="F775_22331"/>
</dbReference>
<dbReference type="InterPro" id="IPR016177">
    <property type="entry name" value="DNA-bd_dom_sf"/>
</dbReference>
<sequence>MEPHYDYDYNDLTYTPQQYGSLTLPQPHPPYHDHTTYSPSCHYYDQQSSSSLAHQQQLHFGGGGGGIDYHDYDMDQLSAVMHQAASFSVTSAAPTTNPGWEEQDVTNNQRRGEPMMHRPAVTAVDPSGGGAAEDPLIGVRKRPWGKYAAEIRDSTRNGARVWLGTFDTPQAAALAYDQAAFALRGPAAVLNFPVNRVQESLHVLGLATTSAAAGDSPALALKRRHCLRKRKPKNNKTSAPAAGRKQILPGSAAPSASCVLELEDLGADYLEELLGCTIDDG</sequence>
<keyword evidence="5" id="KW-0539">Nucleus</keyword>
<dbReference type="CDD" id="cd00018">
    <property type="entry name" value="AP2"/>
    <property type="match status" value="1"/>
</dbReference>